<dbReference type="OrthoDB" id="3789352at2"/>
<dbReference type="Proteomes" id="UP000291101">
    <property type="component" value="Unassembled WGS sequence"/>
</dbReference>
<organism evidence="1 2">
    <name type="scientific">Nocardioides zhouii</name>
    <dbReference type="NCBI Taxonomy" id="1168729"/>
    <lineage>
        <taxon>Bacteria</taxon>
        <taxon>Bacillati</taxon>
        <taxon>Actinomycetota</taxon>
        <taxon>Actinomycetes</taxon>
        <taxon>Propionibacteriales</taxon>
        <taxon>Nocardioidaceae</taxon>
        <taxon>Nocardioides</taxon>
    </lineage>
</organism>
<evidence type="ECO:0000313" key="1">
    <source>
        <dbReference type="EMBL" id="RYC10455.1"/>
    </source>
</evidence>
<gene>
    <name evidence="1" type="ORF">EUA94_13090</name>
</gene>
<dbReference type="EMBL" id="SDWV01000012">
    <property type="protein sequence ID" value="RYC10455.1"/>
    <property type="molecule type" value="Genomic_DNA"/>
</dbReference>
<evidence type="ECO:0000313" key="2">
    <source>
        <dbReference type="Proteomes" id="UP000291101"/>
    </source>
</evidence>
<dbReference type="RefSeq" id="WP_129427325.1">
    <property type="nucleotide sequence ID" value="NZ_SDWV01000012.1"/>
</dbReference>
<accession>A0A4Q2SWH5</accession>
<sequence length="316" mass="32818">MNVEELVQRTLAEHATDVAADVDPGRASAARREAHAIRVRRGVGAVAAVAAVTTLAGLAGSGFLRADESPGPADTSGRVVDVAGSFAGRTLITSEETLDGRPLEMTVDATVGSQWLVTCAGVGPEYVVHRTIDGTDEDTAVCGPLEVLGDTMSFRWTAGEPDGTGRLLRLWITRDGEVVEPEGAILAAAAYDLPAPIDSVAGADIQQVEPLDGQDWEYVDAVESPPGVRALTHRFDALDEEALLEITSSGSGQGTVELLVDGTLMTDPSAYSLGSTDLGSRLAAGDAHTVTLRIVGDVPDDARLAIVRRVVGSPEG</sequence>
<keyword evidence="2" id="KW-1185">Reference proteome</keyword>
<name>A0A4Q2SWH5_9ACTN</name>
<comment type="caution">
    <text evidence="1">The sequence shown here is derived from an EMBL/GenBank/DDBJ whole genome shotgun (WGS) entry which is preliminary data.</text>
</comment>
<reference evidence="1 2" key="1">
    <citation type="submission" date="2019-01" db="EMBL/GenBank/DDBJ databases">
        <title>Novel species of Nocardioides.</title>
        <authorList>
            <person name="Liu Q."/>
            <person name="X Y.-H."/>
        </authorList>
    </citation>
    <scope>NUCLEOTIDE SEQUENCE [LARGE SCALE GENOMIC DNA]</scope>
    <source>
        <strain evidence="1 2">HLT2-9</strain>
    </source>
</reference>
<dbReference type="AlphaFoldDB" id="A0A4Q2SWH5"/>
<proteinExistence type="predicted"/>
<protein>
    <submittedName>
        <fullName evidence="1">Uncharacterized protein</fullName>
    </submittedName>
</protein>